<accession>A0A2R6W5X7</accession>
<dbReference type="SUPFAM" id="SSF52047">
    <property type="entry name" value="RNI-like"/>
    <property type="match status" value="2"/>
</dbReference>
<evidence type="ECO:0000313" key="3">
    <source>
        <dbReference type="Proteomes" id="UP000244005"/>
    </source>
</evidence>
<gene>
    <name evidence="2" type="ORF">MARPO_0145s0024</name>
</gene>
<reference evidence="3" key="1">
    <citation type="journal article" date="2017" name="Cell">
        <title>Insights into land plant evolution garnered from the Marchantia polymorpha genome.</title>
        <authorList>
            <person name="Bowman J.L."/>
            <person name="Kohchi T."/>
            <person name="Yamato K.T."/>
            <person name="Jenkins J."/>
            <person name="Shu S."/>
            <person name="Ishizaki K."/>
            <person name="Yamaoka S."/>
            <person name="Nishihama R."/>
            <person name="Nakamura Y."/>
            <person name="Berger F."/>
            <person name="Adam C."/>
            <person name="Aki S.S."/>
            <person name="Althoff F."/>
            <person name="Araki T."/>
            <person name="Arteaga-Vazquez M.A."/>
            <person name="Balasubrmanian S."/>
            <person name="Barry K."/>
            <person name="Bauer D."/>
            <person name="Boehm C.R."/>
            <person name="Briginshaw L."/>
            <person name="Caballero-Perez J."/>
            <person name="Catarino B."/>
            <person name="Chen F."/>
            <person name="Chiyoda S."/>
            <person name="Chovatia M."/>
            <person name="Davies K.M."/>
            <person name="Delmans M."/>
            <person name="Demura T."/>
            <person name="Dierschke T."/>
            <person name="Dolan L."/>
            <person name="Dorantes-Acosta A.E."/>
            <person name="Eklund D.M."/>
            <person name="Florent S.N."/>
            <person name="Flores-Sandoval E."/>
            <person name="Fujiyama A."/>
            <person name="Fukuzawa H."/>
            <person name="Galik B."/>
            <person name="Grimanelli D."/>
            <person name="Grimwood J."/>
            <person name="Grossniklaus U."/>
            <person name="Hamada T."/>
            <person name="Haseloff J."/>
            <person name="Hetherington A.J."/>
            <person name="Higo A."/>
            <person name="Hirakawa Y."/>
            <person name="Hundley H.N."/>
            <person name="Ikeda Y."/>
            <person name="Inoue K."/>
            <person name="Inoue S.I."/>
            <person name="Ishida S."/>
            <person name="Jia Q."/>
            <person name="Kakita M."/>
            <person name="Kanazawa T."/>
            <person name="Kawai Y."/>
            <person name="Kawashima T."/>
            <person name="Kennedy M."/>
            <person name="Kinose K."/>
            <person name="Kinoshita T."/>
            <person name="Kohara Y."/>
            <person name="Koide E."/>
            <person name="Komatsu K."/>
            <person name="Kopischke S."/>
            <person name="Kubo M."/>
            <person name="Kyozuka J."/>
            <person name="Lagercrantz U."/>
            <person name="Lin S.S."/>
            <person name="Lindquist E."/>
            <person name="Lipzen A.M."/>
            <person name="Lu C.W."/>
            <person name="De Luna E."/>
            <person name="Martienssen R.A."/>
            <person name="Minamino N."/>
            <person name="Mizutani M."/>
            <person name="Mizutani M."/>
            <person name="Mochizuki N."/>
            <person name="Monte I."/>
            <person name="Mosher R."/>
            <person name="Nagasaki H."/>
            <person name="Nakagami H."/>
            <person name="Naramoto S."/>
            <person name="Nishitani K."/>
            <person name="Ohtani M."/>
            <person name="Okamoto T."/>
            <person name="Okumura M."/>
            <person name="Phillips J."/>
            <person name="Pollak B."/>
            <person name="Reinders A."/>
            <person name="Rovekamp M."/>
            <person name="Sano R."/>
            <person name="Sawa S."/>
            <person name="Schmid M.W."/>
            <person name="Shirakawa M."/>
            <person name="Solano R."/>
            <person name="Spunde A."/>
            <person name="Suetsugu N."/>
            <person name="Sugano S."/>
            <person name="Sugiyama A."/>
            <person name="Sun R."/>
            <person name="Suzuki Y."/>
            <person name="Takenaka M."/>
            <person name="Takezawa D."/>
            <person name="Tomogane H."/>
            <person name="Tsuzuki M."/>
            <person name="Ueda T."/>
            <person name="Umeda M."/>
            <person name="Ward J.M."/>
            <person name="Watanabe Y."/>
            <person name="Yazaki K."/>
            <person name="Yokoyama R."/>
            <person name="Yoshitake Y."/>
            <person name="Yotsui I."/>
            <person name="Zachgo S."/>
            <person name="Schmutz J."/>
        </authorList>
    </citation>
    <scope>NUCLEOTIDE SEQUENCE [LARGE SCALE GENOMIC DNA]</scope>
    <source>
        <strain evidence="3">Tak-1</strain>
    </source>
</reference>
<organism evidence="2 3">
    <name type="scientific">Marchantia polymorpha</name>
    <name type="common">Common liverwort</name>
    <name type="synonym">Marchantia aquatica</name>
    <dbReference type="NCBI Taxonomy" id="3197"/>
    <lineage>
        <taxon>Eukaryota</taxon>
        <taxon>Viridiplantae</taxon>
        <taxon>Streptophyta</taxon>
        <taxon>Embryophyta</taxon>
        <taxon>Marchantiophyta</taxon>
        <taxon>Marchantiopsida</taxon>
        <taxon>Marchantiidae</taxon>
        <taxon>Marchantiales</taxon>
        <taxon>Marchantiaceae</taxon>
        <taxon>Marchantia</taxon>
    </lineage>
</organism>
<dbReference type="OrthoDB" id="550575at2759"/>
<dbReference type="AlphaFoldDB" id="A0A2R6W5X7"/>
<dbReference type="CDD" id="cd22159">
    <property type="entry name" value="F-box_AtTIR1-like"/>
    <property type="match status" value="1"/>
</dbReference>
<evidence type="ECO:0000313" key="2">
    <source>
        <dbReference type="EMBL" id="PTQ29258.1"/>
    </source>
</evidence>
<dbReference type="PANTHER" id="PTHR13318">
    <property type="entry name" value="PARTNER OF PAIRED, ISOFORM B-RELATED"/>
    <property type="match status" value="1"/>
</dbReference>
<feature type="domain" description="COI1 F-box" evidence="1">
    <location>
        <begin position="2"/>
        <end position="41"/>
    </location>
</feature>
<sequence length="475" mass="53210">MDSLTDDMLAIVLGCLNRVVDRNNAGLVCRRFYDAERVLRTEICVGCEMNSPRSAIAALSTRFINLSKVKIAYPRWISSMGNQVDDSALKILSQNCHQLSDLSLVFCCFITDVGMGNLTLCKRLQSVRLNFLPCVTGRGLLSLVSGCRDLTLFHIESLVSVRTVEWLDFLGRKGNIQSFAVKKCRCVGDLELRRLGHRGWHNLQEFSFEVDLIHGIEGNTYGYNGRQAVLLNSWSMEDTQVDDGPQERFPYLQTLSLTKSLSQLGTGLYSLMFQSSSLRHLRLDTCIGLSDEDLLMIAHNCSQLSSLYLRAPMGHLHLHPMNPLLSDVGLLAVAQLCSNLETLELSVWEFDPSPVFSSAGIAAMVENCSNLRRLILTSAIQLSAQVITAVFRSISLKSLELVRCRLLCFEDLEIVNNSVLDELIIRDCDDPDACFDTLRRCRRLRCLTVDNCPNVDREGLVALADVVYYNGTRIH</sequence>
<protein>
    <recommendedName>
        <fullName evidence="1">COI1 F-box domain-containing protein</fullName>
    </recommendedName>
</protein>
<dbReference type="Gramene" id="Mp6g17620.1">
    <property type="protein sequence ID" value="Mp6g17620.1.cds1"/>
    <property type="gene ID" value="Mp6g17620"/>
</dbReference>
<dbReference type="InterPro" id="IPR041567">
    <property type="entry name" value="COI1_F-box"/>
</dbReference>
<dbReference type="EMBL" id="KZ772815">
    <property type="protein sequence ID" value="PTQ29258.1"/>
    <property type="molecule type" value="Genomic_DNA"/>
</dbReference>
<proteinExistence type="predicted"/>
<dbReference type="Gene3D" id="1.20.1280.50">
    <property type="match status" value="1"/>
</dbReference>
<dbReference type="PANTHER" id="PTHR13318:SF182">
    <property type="entry name" value="F-BOX_LRR-REPEAT PROTEIN 14"/>
    <property type="match status" value="1"/>
</dbReference>
<name>A0A2R6W5X7_MARPO</name>
<dbReference type="Proteomes" id="UP000244005">
    <property type="component" value="Unassembled WGS sequence"/>
</dbReference>
<dbReference type="Pfam" id="PF18511">
    <property type="entry name" value="F-box_5"/>
    <property type="match status" value="1"/>
</dbReference>
<dbReference type="Gene3D" id="3.80.10.10">
    <property type="entry name" value="Ribonuclease Inhibitor"/>
    <property type="match status" value="2"/>
</dbReference>
<dbReference type="InterPro" id="IPR032675">
    <property type="entry name" value="LRR_dom_sf"/>
</dbReference>
<dbReference type="OMA" id="CIRFQNL"/>
<dbReference type="SMART" id="SM00367">
    <property type="entry name" value="LRR_CC"/>
    <property type="match status" value="6"/>
</dbReference>
<keyword evidence="3" id="KW-1185">Reference proteome</keyword>
<evidence type="ECO:0000259" key="1">
    <source>
        <dbReference type="Pfam" id="PF18511"/>
    </source>
</evidence>
<dbReference type="InterPro" id="IPR006553">
    <property type="entry name" value="Leu-rich_rpt_Cys-con_subtyp"/>
</dbReference>